<dbReference type="KEGG" id="cot:CORT_0H00670"/>
<feature type="region of interest" description="Disordered" evidence="1">
    <location>
        <begin position="944"/>
        <end position="990"/>
    </location>
</feature>
<evidence type="ECO:0000313" key="5">
    <source>
        <dbReference type="EMBL" id="CCG25184.1"/>
    </source>
</evidence>
<dbReference type="EMBL" id="HE681726">
    <property type="protein sequence ID" value="CCG25184.1"/>
    <property type="molecule type" value="Genomic_DNA"/>
</dbReference>
<organism evidence="5 6">
    <name type="scientific">Candida orthopsilosis (strain 90-125)</name>
    <name type="common">Yeast</name>
    <dbReference type="NCBI Taxonomy" id="1136231"/>
    <lineage>
        <taxon>Eukaryota</taxon>
        <taxon>Fungi</taxon>
        <taxon>Dikarya</taxon>
        <taxon>Ascomycota</taxon>
        <taxon>Saccharomycotina</taxon>
        <taxon>Pichiomycetes</taxon>
        <taxon>Debaryomycetaceae</taxon>
        <taxon>Candida/Lodderomyces clade</taxon>
        <taxon>Candida</taxon>
    </lineage>
</organism>
<evidence type="ECO:0000313" key="6">
    <source>
        <dbReference type="Proteomes" id="UP000005018"/>
    </source>
</evidence>
<dbReference type="GO" id="GO:0000329">
    <property type="term" value="C:fungal-type vacuole membrane"/>
    <property type="evidence" value="ECO:0007669"/>
    <property type="project" value="TreeGrafter"/>
</dbReference>
<feature type="chain" id="PRO_5003617667" description="FAS1 domain-containing protein" evidence="3">
    <location>
        <begin position="29"/>
        <end position="990"/>
    </location>
</feature>
<dbReference type="PANTHER" id="PTHR10900">
    <property type="entry name" value="PERIOSTIN-RELATED"/>
    <property type="match status" value="1"/>
</dbReference>
<name>H8XBJ6_CANO9</name>
<dbReference type="GeneID" id="14542367"/>
<dbReference type="Pfam" id="PF02469">
    <property type="entry name" value="Fasciclin"/>
    <property type="match status" value="1"/>
</dbReference>
<keyword evidence="2" id="KW-0472">Membrane</keyword>
<feature type="compositionally biased region" description="Basic residues" evidence="1">
    <location>
        <begin position="213"/>
        <end position="228"/>
    </location>
</feature>
<dbReference type="AlphaFoldDB" id="H8XBJ6"/>
<dbReference type="GO" id="GO:0016236">
    <property type="term" value="P:macroautophagy"/>
    <property type="evidence" value="ECO:0007669"/>
    <property type="project" value="TreeGrafter"/>
</dbReference>
<reference evidence="5 6" key="1">
    <citation type="journal article" date="2012" name="PLoS ONE">
        <title>Sequence and analysis of the genome of the pathogenic yeast Candida orthopsilosis.</title>
        <authorList>
            <person name="Riccombeni A."/>
            <person name="Vidanes G."/>
            <person name="Proux-Wera E."/>
            <person name="Wolfe K.H."/>
            <person name="Butler G."/>
        </authorList>
    </citation>
    <scope>NUCLEOTIDE SEQUENCE [LARGE SCALE GENOMIC DNA]</scope>
    <source>
        <strain evidence="5 6">Co 90-125</strain>
    </source>
</reference>
<dbReference type="InterPro" id="IPR050904">
    <property type="entry name" value="Adhesion/Biosynth-related"/>
</dbReference>
<dbReference type="Proteomes" id="UP000005018">
    <property type="component" value="Chromosome 8"/>
</dbReference>
<dbReference type="InterPro" id="IPR000782">
    <property type="entry name" value="FAS1_domain"/>
</dbReference>
<proteinExistence type="predicted"/>
<dbReference type="PROSITE" id="PS50213">
    <property type="entry name" value="FAS1"/>
    <property type="match status" value="1"/>
</dbReference>
<dbReference type="RefSeq" id="XP_003871309.1">
    <property type="nucleotide sequence ID" value="XM_003871260.1"/>
</dbReference>
<sequence>MLFHLRPDTHKLLALLLIVFLELASTSARPTTTSEEVEPTPSYIVDILSAEPQFSYFLRQLQRNGIIPQLNLMQNVTLLAPVNSAFVEVAGSYDPWDDNNLLRYILNQKIAIGNLTREEAIYDTLYNKTEGKPYPVKIKPDNDVYVIDDSATIVEEDIYAKHQKSYIQAIDKLLPVKETMCDVLLNSEEERMSIVRQLFRSLFPEEEEDSLAKKKKKRKKKKTNKKKPKELPTSCPDFLHGVKTVVVPSNNVFKNSLTDLQLKYYLVNTDSAAFDTTDEAEYEINSDIVSLLQHLMFKEYIDGENGTDKKVISSAGQKHTFHKNQGNTTIARFSTNQSIALADGLLQVFETGDEFFQYLKIPTAEMIARKALFAHRYSNVVKELNFRSLDSYIDGSSVNQTILVDIDSRDDVSDDEIKSMSFSSKQELMYHFIDEALDFSDASHILANTRLCSKKKLGGCYKIKVSEKQRDDGPHYFIAGGVEVAETVPILNGSQIFITKDEISTPVNLKHSLGDLMSNGALPPSDDLEIDRSGCVRTLRYFDLFDVLSLKDNEQGYTIFLPCGMTDSRIDEGLWKELSLVLDYLESNPTIFKSIIRGMFLKETLYSDFQGSKIFQDIDDDSIRVRSLGVSKDSNQIEVANDNIFDLPLNSDVLFNQGVIHVVNKVILPHDFYIPINDLIATTFDASFPDFSITRLLDVFPDIKKSLTHKKPYSLLIPQPDSLKDFNITKSFGDLYKFLQFHLIPNEEAYKLVDCALGKNVKDTIRTNLTRGGLVCKHTSKKGQTLLQLQKLNDTDTVVGSSYNKNQEVKLLSHGCTQQGNTSNRSCVFLIDKPLNLQWFNRKPGNFLHIHLGIVSLGVGIILGLLIFGGVMIGLVLLMGKRDGSRRKPSHGDELPRADSGFMSVLTDDDDYMPYDRGYETDVDVLRSETEALFPSSKKKRKIKHIDYGSTQSSSDRNKENDPPVTLPRDIGNIRSNLSRERNLPGVSQF</sequence>
<keyword evidence="2" id="KW-0812">Transmembrane</keyword>
<gene>
    <name evidence="5" type="ORF">CORT_0H00670</name>
</gene>
<dbReference type="PANTHER" id="PTHR10900:SF77">
    <property type="entry name" value="FI19380P1"/>
    <property type="match status" value="1"/>
</dbReference>
<evidence type="ECO:0000256" key="2">
    <source>
        <dbReference type="SAM" id="Phobius"/>
    </source>
</evidence>
<dbReference type="SUPFAM" id="SSF82153">
    <property type="entry name" value="FAS1 domain"/>
    <property type="match status" value="2"/>
</dbReference>
<keyword evidence="6" id="KW-1185">Reference proteome</keyword>
<feature type="transmembrane region" description="Helical" evidence="2">
    <location>
        <begin position="850"/>
        <end position="878"/>
    </location>
</feature>
<dbReference type="InterPro" id="IPR036378">
    <property type="entry name" value="FAS1_dom_sf"/>
</dbReference>
<evidence type="ECO:0000256" key="1">
    <source>
        <dbReference type="SAM" id="MobiDB-lite"/>
    </source>
</evidence>
<protein>
    <recommendedName>
        <fullName evidence="4">FAS1 domain-containing protein</fullName>
    </recommendedName>
</protein>
<evidence type="ECO:0000259" key="4">
    <source>
        <dbReference type="PROSITE" id="PS50213"/>
    </source>
</evidence>
<feature type="domain" description="FAS1" evidence="4">
    <location>
        <begin position="41"/>
        <end position="174"/>
    </location>
</feature>
<dbReference type="Gene3D" id="2.30.180.10">
    <property type="entry name" value="FAS1 domain"/>
    <property type="match status" value="2"/>
</dbReference>
<accession>H8XBJ6</accession>
<keyword evidence="3" id="KW-0732">Signal</keyword>
<dbReference type="eggNOG" id="KOG1437">
    <property type="taxonomic scope" value="Eukaryota"/>
</dbReference>
<dbReference type="OrthoDB" id="286301at2759"/>
<keyword evidence="2" id="KW-1133">Transmembrane helix</keyword>
<dbReference type="SMART" id="SM00554">
    <property type="entry name" value="FAS1"/>
    <property type="match status" value="2"/>
</dbReference>
<feature type="region of interest" description="Disordered" evidence="1">
    <location>
        <begin position="210"/>
        <end position="233"/>
    </location>
</feature>
<dbReference type="HOGENOM" id="CLU_008441_0_0_1"/>
<feature type="signal peptide" evidence="3">
    <location>
        <begin position="1"/>
        <end position="28"/>
    </location>
</feature>
<evidence type="ECO:0000256" key="3">
    <source>
        <dbReference type="SAM" id="SignalP"/>
    </source>
</evidence>